<keyword evidence="2" id="KW-1185">Reference proteome</keyword>
<dbReference type="EMBL" id="CP146069">
    <property type="protein sequence ID" value="WWR47945.1"/>
    <property type="molecule type" value="Genomic_DNA"/>
</dbReference>
<dbReference type="Pfam" id="PF13671">
    <property type="entry name" value="AAA_33"/>
    <property type="match status" value="1"/>
</dbReference>
<keyword evidence="1" id="KW-0067">ATP-binding</keyword>
<dbReference type="GO" id="GO:0005524">
    <property type="term" value="F:ATP binding"/>
    <property type="evidence" value="ECO:0007669"/>
    <property type="project" value="UniProtKB-KW"/>
</dbReference>
<name>A0ABZ2HIP0_9RHOB</name>
<dbReference type="InterPro" id="IPR017101">
    <property type="entry name" value="P-loop_ATP/GTP-bd_All4644_prd"/>
</dbReference>
<dbReference type="InterPro" id="IPR027417">
    <property type="entry name" value="P-loop_NTPase"/>
</dbReference>
<dbReference type="Gene3D" id="3.40.50.300">
    <property type="entry name" value="P-loop containing nucleotide triphosphate hydrolases"/>
    <property type="match status" value="1"/>
</dbReference>
<proteinExistence type="predicted"/>
<reference evidence="1 2" key="1">
    <citation type="submission" date="2023-10" db="EMBL/GenBank/DDBJ databases">
        <title>Roseovarius strain S88 nov., isolated from a marine algae.</title>
        <authorList>
            <person name="Lee M.W."/>
            <person name="Lee J.K."/>
            <person name="Kim J.M."/>
            <person name="Choi D.G."/>
            <person name="Baek J.H."/>
            <person name="Bayburt H."/>
            <person name="Jung J.J."/>
            <person name="Han D.M."/>
            <person name="Jeon C.O."/>
        </authorList>
    </citation>
    <scope>NUCLEOTIDE SEQUENCE [LARGE SCALE GENOMIC DNA]</scope>
    <source>
        <strain evidence="1 2">S88</strain>
    </source>
</reference>
<keyword evidence="1" id="KW-0547">Nucleotide-binding</keyword>
<accession>A0ABZ2HIP0</accession>
<dbReference type="Proteomes" id="UP001364156">
    <property type="component" value="Chromosome"/>
</dbReference>
<protein>
    <submittedName>
        <fullName evidence="1">ATP-binding protein</fullName>
    </submittedName>
</protein>
<evidence type="ECO:0000313" key="1">
    <source>
        <dbReference type="EMBL" id="WWR47945.1"/>
    </source>
</evidence>
<evidence type="ECO:0000313" key="2">
    <source>
        <dbReference type="Proteomes" id="UP001364156"/>
    </source>
</evidence>
<dbReference type="RefSeq" id="WP_338550773.1">
    <property type="nucleotide sequence ID" value="NZ_CP146069.1"/>
</dbReference>
<gene>
    <name evidence="1" type="ORF">RZ517_07185</name>
</gene>
<sequence>MKPDPSPELHMVYGKVAAGKSTLAAKLGELPNSVLITEDQWLNLLFSDQMQSLEDYVSCAKKLRKILASHLVSLLNAGVTVVLDFPANTEESRRWMRDILAQTRAAHTLHILDVPDNVCLERLHRRNASGAHPFSVTEAQFERICAHMDMPSEDEGFNIVWHRADDKD</sequence>
<organism evidence="1 2">
    <name type="scientific">Roseovarius phycicola</name>
    <dbReference type="NCBI Taxonomy" id="3080976"/>
    <lineage>
        <taxon>Bacteria</taxon>
        <taxon>Pseudomonadati</taxon>
        <taxon>Pseudomonadota</taxon>
        <taxon>Alphaproteobacteria</taxon>
        <taxon>Rhodobacterales</taxon>
        <taxon>Roseobacteraceae</taxon>
        <taxon>Roseovarius</taxon>
    </lineage>
</organism>
<dbReference type="SUPFAM" id="SSF52540">
    <property type="entry name" value="P-loop containing nucleoside triphosphate hydrolases"/>
    <property type="match status" value="1"/>
</dbReference>
<dbReference type="PIRSF" id="PIRSF037081">
    <property type="entry name" value="P-loop_All4644_prd"/>
    <property type="match status" value="1"/>
</dbReference>